<accession>A0A6B8M077</accession>
<feature type="signal peptide" evidence="1">
    <location>
        <begin position="1"/>
        <end position="25"/>
    </location>
</feature>
<dbReference type="Proteomes" id="UP000422569">
    <property type="component" value="Chromosome"/>
</dbReference>
<protein>
    <recommendedName>
        <fullName evidence="4">SH3 domain-containing protein</fullName>
    </recommendedName>
</protein>
<organism evidence="2 3">
    <name type="scientific">Methylocystis parvus</name>
    <dbReference type="NCBI Taxonomy" id="134"/>
    <lineage>
        <taxon>Bacteria</taxon>
        <taxon>Pseudomonadati</taxon>
        <taxon>Pseudomonadota</taxon>
        <taxon>Alphaproteobacteria</taxon>
        <taxon>Hyphomicrobiales</taxon>
        <taxon>Methylocystaceae</taxon>
        <taxon>Methylocystis</taxon>
    </lineage>
</organism>
<feature type="chain" id="PRO_5025667777" description="SH3 domain-containing protein" evidence="1">
    <location>
        <begin position="26"/>
        <end position="80"/>
    </location>
</feature>
<evidence type="ECO:0000313" key="2">
    <source>
        <dbReference type="EMBL" id="QGM98147.1"/>
    </source>
</evidence>
<dbReference type="RefSeq" id="WP_016920290.1">
    <property type="nucleotide sequence ID" value="NZ_CP044331.1"/>
</dbReference>
<gene>
    <name evidence="2" type="ORF">F7D14_12110</name>
</gene>
<dbReference type="EMBL" id="CP044331">
    <property type="protein sequence ID" value="QGM98147.1"/>
    <property type="molecule type" value="Genomic_DNA"/>
</dbReference>
<evidence type="ECO:0008006" key="4">
    <source>
        <dbReference type="Google" id="ProtNLM"/>
    </source>
</evidence>
<evidence type="ECO:0000256" key="1">
    <source>
        <dbReference type="SAM" id="SignalP"/>
    </source>
</evidence>
<sequence length="80" mass="8628">MALHYPTARLMRCVLLFGCLVSAQAASATEFCNVKRTADGFVALRAAPDPKAATVGRMTHADEVLGDPTIESRNGWMFVT</sequence>
<keyword evidence="3" id="KW-1185">Reference proteome</keyword>
<proteinExistence type="predicted"/>
<name>A0A6B8M077_9HYPH</name>
<dbReference type="KEGG" id="mpar:F7D14_12110"/>
<evidence type="ECO:0000313" key="3">
    <source>
        <dbReference type="Proteomes" id="UP000422569"/>
    </source>
</evidence>
<dbReference type="AlphaFoldDB" id="A0A6B8M077"/>
<reference evidence="2 3" key="1">
    <citation type="submission" date="2019-09" db="EMBL/GenBank/DDBJ databases">
        <title>Isolation and complete genome sequencing of Methylocystis species.</title>
        <authorList>
            <person name="Rumah B.L."/>
            <person name="Stead C.E."/>
            <person name="Stevens B.C."/>
            <person name="Minton N.P."/>
            <person name="Grosse-Honebrink A."/>
            <person name="Zhang Y."/>
        </authorList>
    </citation>
    <scope>NUCLEOTIDE SEQUENCE [LARGE SCALE GENOMIC DNA]</scope>
    <source>
        <strain evidence="2 3">BRCS2</strain>
    </source>
</reference>
<keyword evidence="1" id="KW-0732">Signal</keyword>